<dbReference type="InterPro" id="IPR036812">
    <property type="entry name" value="NAD(P)_OxRdtase_dom_sf"/>
</dbReference>
<gene>
    <name evidence="3" type="ORF">GA0061102_1001134</name>
</gene>
<dbReference type="STRING" id="411945.GA0061102_1001134"/>
<keyword evidence="4" id="KW-1185">Reference proteome</keyword>
<dbReference type="RefSeq" id="WP_092843074.1">
    <property type="nucleotide sequence ID" value="NZ_FMAH01000001.1"/>
</dbReference>
<reference evidence="4" key="1">
    <citation type="submission" date="2016-08" db="EMBL/GenBank/DDBJ databases">
        <authorList>
            <person name="Varghese N."/>
            <person name="Submissions Spin"/>
        </authorList>
    </citation>
    <scope>NUCLEOTIDE SEQUENCE [LARGE SCALE GENOMIC DNA]</scope>
    <source>
        <strain evidence="4">HAMBI 2971</strain>
    </source>
</reference>
<dbReference type="InterPro" id="IPR023210">
    <property type="entry name" value="NADP_OxRdtase_dom"/>
</dbReference>
<dbReference type="CDD" id="cd19088">
    <property type="entry name" value="AKR_AKR13B1"/>
    <property type="match status" value="1"/>
</dbReference>
<dbReference type="InterPro" id="IPR020471">
    <property type="entry name" value="AKR"/>
</dbReference>
<evidence type="ECO:0000256" key="1">
    <source>
        <dbReference type="ARBA" id="ARBA00023002"/>
    </source>
</evidence>
<dbReference type="OrthoDB" id="7181835at2"/>
<protein>
    <submittedName>
        <fullName evidence="3">Predicted oxidoreductase</fullName>
    </submittedName>
</protein>
<dbReference type="PANTHER" id="PTHR43625:SF40">
    <property type="entry name" value="ALDO-KETO REDUCTASE YAKC [NADP(+)]"/>
    <property type="match status" value="1"/>
</dbReference>
<accession>A0A1C3TX52</accession>
<dbReference type="AlphaFoldDB" id="A0A1C3TX52"/>
<dbReference type="SUPFAM" id="SSF51430">
    <property type="entry name" value="NAD(P)-linked oxidoreductase"/>
    <property type="match status" value="1"/>
</dbReference>
<evidence type="ECO:0000313" key="3">
    <source>
        <dbReference type="EMBL" id="SCB07836.1"/>
    </source>
</evidence>
<organism evidence="3 4">
    <name type="scientific">Rhizobium miluonense</name>
    <dbReference type="NCBI Taxonomy" id="411945"/>
    <lineage>
        <taxon>Bacteria</taxon>
        <taxon>Pseudomonadati</taxon>
        <taxon>Pseudomonadota</taxon>
        <taxon>Alphaproteobacteria</taxon>
        <taxon>Hyphomicrobiales</taxon>
        <taxon>Rhizobiaceae</taxon>
        <taxon>Rhizobium/Agrobacterium group</taxon>
        <taxon>Rhizobium</taxon>
    </lineage>
</organism>
<dbReference type="InterPro" id="IPR050791">
    <property type="entry name" value="Aldo-Keto_reductase"/>
</dbReference>
<proteinExistence type="predicted"/>
<dbReference type="Pfam" id="PF00248">
    <property type="entry name" value="Aldo_ket_red"/>
    <property type="match status" value="1"/>
</dbReference>
<sequence>MSDFDAAKSGQFKIGGDLPVHRLGFGAMRITGAGIWGEPADHDEAIRTLKRLPELGINFIDTADSYGPDVSELLIKEALHPYSKDLVVATKGGLTRTGPDVWVPLGRPEYLIQQAHKSLRNLGVDRIDLWQLHRIDSKVPVAEQFDAVKSLIDDGIIRHAGLSEVSVADIEAASKHFSVATVQNRYNLVDRTSEDVLDYCHKHNIGFIPWFPLAAGNLAKEGSLLDTIAKKHDAAPSQIALAWVLKRSPVMLPIPGTGKVKHLEENTAAVDIVLSDEEFAALDAEGRKAFKAA</sequence>
<dbReference type="Proteomes" id="UP000199435">
    <property type="component" value="Unassembled WGS sequence"/>
</dbReference>
<dbReference type="GO" id="GO:0016491">
    <property type="term" value="F:oxidoreductase activity"/>
    <property type="evidence" value="ECO:0007669"/>
    <property type="project" value="UniProtKB-KW"/>
</dbReference>
<dbReference type="PRINTS" id="PR00069">
    <property type="entry name" value="ALDKETRDTASE"/>
</dbReference>
<dbReference type="Gene3D" id="3.20.20.100">
    <property type="entry name" value="NADP-dependent oxidoreductase domain"/>
    <property type="match status" value="1"/>
</dbReference>
<dbReference type="PANTHER" id="PTHR43625">
    <property type="entry name" value="AFLATOXIN B1 ALDEHYDE REDUCTASE"/>
    <property type="match status" value="1"/>
</dbReference>
<keyword evidence="1" id="KW-0560">Oxidoreductase</keyword>
<evidence type="ECO:0000313" key="4">
    <source>
        <dbReference type="Proteomes" id="UP000199435"/>
    </source>
</evidence>
<dbReference type="EMBL" id="FMAH01000001">
    <property type="protein sequence ID" value="SCB07836.1"/>
    <property type="molecule type" value="Genomic_DNA"/>
</dbReference>
<dbReference type="GO" id="GO:0005737">
    <property type="term" value="C:cytoplasm"/>
    <property type="evidence" value="ECO:0007669"/>
    <property type="project" value="TreeGrafter"/>
</dbReference>
<name>A0A1C3TX52_9HYPH</name>
<evidence type="ECO:0000259" key="2">
    <source>
        <dbReference type="Pfam" id="PF00248"/>
    </source>
</evidence>
<feature type="domain" description="NADP-dependent oxidoreductase" evidence="2">
    <location>
        <begin position="22"/>
        <end position="284"/>
    </location>
</feature>